<name>A0A1I3EDH9_9PLAN</name>
<organism evidence="1 2">
    <name type="scientific">Planctomicrobium piriforme</name>
    <dbReference type="NCBI Taxonomy" id="1576369"/>
    <lineage>
        <taxon>Bacteria</taxon>
        <taxon>Pseudomonadati</taxon>
        <taxon>Planctomycetota</taxon>
        <taxon>Planctomycetia</taxon>
        <taxon>Planctomycetales</taxon>
        <taxon>Planctomycetaceae</taxon>
        <taxon>Planctomicrobium</taxon>
    </lineage>
</organism>
<evidence type="ECO:0000313" key="1">
    <source>
        <dbReference type="EMBL" id="SFH97016.1"/>
    </source>
</evidence>
<keyword evidence="2" id="KW-1185">Reference proteome</keyword>
<dbReference type="STRING" id="1576369.SAMN05421753_104176"/>
<dbReference type="AlphaFoldDB" id="A0A1I3EDH9"/>
<dbReference type="RefSeq" id="WP_092048547.1">
    <property type="nucleotide sequence ID" value="NZ_FOQD01000004.1"/>
</dbReference>
<proteinExistence type="predicted"/>
<sequence>MSQEWIGVINTTRPRFIKGFVDETIRSRLLLSMLRAKGRIEMNCSGETCKWQVKYSKPPVEAYGDGGVLDFANHDAYRRLEHDWRGYVATDALSMKQNAMNAGDEQLINLFQSKTNNLKESVQENFSAELFKDGEATGRENAVHGLETFLGAGTVTAADRIAAPSDTYGLSQLSTVAGNYGGGWSNGLTTSPNASLATDWPDGQGDPEYDFMMPKLINWSANSWGTGSTLWEDNCWRVISQAITWLTTTGGPDGMPDICLLGSNLFQGYKNHEEAIRRISIPHKAASDLGFAGNVLNQDGCAISADFDCPANTGYLLNVSQITLRSLMPELFWMKGPDEDARTAWSFLWGVGFWGNVCYRPKHVGKLFKYA</sequence>
<accession>A0A1I3EDH9</accession>
<evidence type="ECO:0008006" key="3">
    <source>
        <dbReference type="Google" id="ProtNLM"/>
    </source>
</evidence>
<dbReference type="InterPro" id="IPR049718">
    <property type="entry name" value="AKO59007-like"/>
</dbReference>
<evidence type="ECO:0000313" key="2">
    <source>
        <dbReference type="Proteomes" id="UP000199518"/>
    </source>
</evidence>
<reference evidence="2" key="1">
    <citation type="submission" date="2016-10" db="EMBL/GenBank/DDBJ databases">
        <authorList>
            <person name="Varghese N."/>
            <person name="Submissions S."/>
        </authorList>
    </citation>
    <scope>NUCLEOTIDE SEQUENCE [LARGE SCALE GENOMIC DNA]</scope>
    <source>
        <strain evidence="2">DSM 26348</strain>
    </source>
</reference>
<dbReference type="NCBIfam" id="NF033394">
    <property type="entry name" value="capsid_maj_Podo"/>
    <property type="match status" value="1"/>
</dbReference>
<protein>
    <recommendedName>
        <fullName evidence="3">Phage major capsid protein, HK97 family</fullName>
    </recommendedName>
</protein>
<gene>
    <name evidence="1" type="ORF">SAMN05421753_104176</name>
</gene>
<dbReference type="Proteomes" id="UP000199518">
    <property type="component" value="Unassembled WGS sequence"/>
</dbReference>
<dbReference type="EMBL" id="FOQD01000004">
    <property type="protein sequence ID" value="SFH97016.1"/>
    <property type="molecule type" value="Genomic_DNA"/>
</dbReference>